<evidence type="ECO:0000256" key="1">
    <source>
        <dbReference type="SAM" id="MobiDB-lite"/>
    </source>
</evidence>
<keyword evidence="4" id="KW-1185">Reference proteome</keyword>
<dbReference type="EMBL" id="CAMXCT020004794">
    <property type="protein sequence ID" value="CAL1163785.1"/>
    <property type="molecule type" value="Genomic_DNA"/>
</dbReference>
<evidence type="ECO:0000313" key="4">
    <source>
        <dbReference type="Proteomes" id="UP001152797"/>
    </source>
</evidence>
<feature type="region of interest" description="Disordered" evidence="1">
    <location>
        <begin position="112"/>
        <end position="136"/>
    </location>
</feature>
<sequence>MDDFDAAASMWAELDGYGLIGKKLAVFSRNDAESIANQLCRKLGIICEISHVDLVGTWIEDARRAEPLAKRLRGDLEQDPLHSVLVDERRSFSGQSSSGYGGKAEMVVVEEFGSRPSRRKPHTEEEQHARKHKEAQQKEFWSRELYLELKKFDAPALEHLEHCVSDRHLHMALAGRTRYNTLKRYVKTWMAFMQWLTAVKGALEYPVPGDLVEYLFARYDEPCGPTVPGLVVKAITWMERIACLDMRMRVGESQVVASVRDYIVEMLSKDAPPTKRAPRYPAVFLEAFEAMVDNEALLLGIRLIAWLKLVKLWASLRRDDIQKIIPKELKYYGGRMTTILRTTKTTGPTKRIQELPVCVSEHSFVVSPFWLKTGFDLFKEHASFERDYLLPKLNKEWSGFRRVMATYNDISSYSAVVRKTAKRPGTQEPLIDPALAGFWTEHSERATLPTGLALLRVAKEERDMLGRWKPDGSDTYIRMYNGVVSRLQQQFARALCSGNRTALLDERDIIESANSWLADRCDPIPYDQLQVMLAHLEDSLQCKVQPGWRTAEDDDVAEEPVGLPMELGDARAVESKTNIEKVCWPKSSVKEAIEDSSSSSSTSSSGSVSSSEDQEALRKGGADLRFTLSRNDVDDDLQAAFFTNGITTIQKFSSFFRSEDDLIEVMRDSFATDAANGLEARAQLASVICAWRETQTKQKRQAEVEAEMDTREWTKPIPTGDYINLRNAFMRAHGKIEDKVTASKEYMEKKLQELENGEFRAELLSEVVSKDEVDPDIMVPIFDSKGALSVKKGSTTVALPTGPEQLRRRLSVMLHCILMLALKHTNREEIQDMSRDTMERHKDYILGDYVWGLFCVSLLMLVYSKKESEGMSGFLTQCTTSPSRVNMPYVSLCFVLNLHFRLWTVRFAMLPFVNKCLPTNI</sequence>
<organism evidence="2">
    <name type="scientific">Cladocopium goreaui</name>
    <dbReference type="NCBI Taxonomy" id="2562237"/>
    <lineage>
        <taxon>Eukaryota</taxon>
        <taxon>Sar</taxon>
        <taxon>Alveolata</taxon>
        <taxon>Dinophyceae</taxon>
        <taxon>Suessiales</taxon>
        <taxon>Symbiodiniaceae</taxon>
        <taxon>Cladocopium</taxon>
    </lineage>
</organism>
<name>A0A9P1DIR7_9DINO</name>
<reference evidence="2" key="1">
    <citation type="submission" date="2022-10" db="EMBL/GenBank/DDBJ databases">
        <authorList>
            <person name="Chen Y."/>
            <person name="Dougan E. K."/>
            <person name="Chan C."/>
            <person name="Rhodes N."/>
            <person name="Thang M."/>
        </authorList>
    </citation>
    <scope>NUCLEOTIDE SEQUENCE</scope>
</reference>
<reference evidence="3 4" key="2">
    <citation type="submission" date="2024-05" db="EMBL/GenBank/DDBJ databases">
        <authorList>
            <person name="Chen Y."/>
            <person name="Shah S."/>
            <person name="Dougan E. K."/>
            <person name="Thang M."/>
            <person name="Chan C."/>
        </authorList>
    </citation>
    <scope>NUCLEOTIDE SEQUENCE [LARGE SCALE GENOMIC DNA]</scope>
</reference>
<evidence type="ECO:0000313" key="2">
    <source>
        <dbReference type="EMBL" id="CAI4010410.1"/>
    </source>
</evidence>
<dbReference type="Proteomes" id="UP001152797">
    <property type="component" value="Unassembled WGS sequence"/>
</dbReference>
<accession>A0A9P1DIR7</accession>
<protein>
    <submittedName>
        <fullName evidence="3">Core-binding (CB) domain-containing protein</fullName>
    </submittedName>
</protein>
<proteinExistence type="predicted"/>
<dbReference type="AlphaFoldDB" id="A0A9P1DIR7"/>
<feature type="compositionally biased region" description="Low complexity" evidence="1">
    <location>
        <begin position="596"/>
        <end position="611"/>
    </location>
</feature>
<gene>
    <name evidence="2" type="ORF">C1SCF055_LOCUS35680</name>
</gene>
<dbReference type="EMBL" id="CAMXCT030004794">
    <property type="protein sequence ID" value="CAL4797722.1"/>
    <property type="molecule type" value="Genomic_DNA"/>
</dbReference>
<dbReference type="EMBL" id="CAMXCT010004794">
    <property type="protein sequence ID" value="CAI4010410.1"/>
    <property type="molecule type" value="Genomic_DNA"/>
</dbReference>
<evidence type="ECO:0000313" key="3">
    <source>
        <dbReference type="EMBL" id="CAL4797722.1"/>
    </source>
</evidence>
<comment type="caution">
    <text evidence="2">The sequence shown here is derived from an EMBL/GenBank/DDBJ whole genome shotgun (WGS) entry which is preliminary data.</text>
</comment>
<feature type="region of interest" description="Disordered" evidence="1">
    <location>
        <begin position="593"/>
        <end position="616"/>
    </location>
</feature>
<feature type="compositionally biased region" description="Basic and acidic residues" evidence="1">
    <location>
        <begin position="122"/>
        <end position="136"/>
    </location>
</feature>